<sequence length="498" mass="52578">MEPWDLPRPWWRGRLGSAALLVVLALTGSGIYLGTRPASTSCADGVAHVGADSACVGLTDGAFPFSPDLKDVFGRIRTENSSVREAGAKPGGTPWVSVVYLMPMVQGQDGSTTADSIRHEIEGAYAAQLEANHRYISGDSPKIRLLLGHTGATDIQRDYTLGRIEAQRSADHVVAVAGLGTSTESTKAAILRLTKEDIAAFGAVITADDLQDIPGLVRVAPPNSDEATAAAAYLAKDYPNAKVLVVQDRKSDDLYSRTLADQFRKSYPPELQDKQPMEYDSSKSDVSTYFLLQMANLCNSSPDVVFFAGRGIHLPRFLEPLSHRSCAGKQVTVISGDDASEVVQSPDIGLVRQDLQQGNITLLYTGLAHPGAWQVRPQSYARTAIEPFQDGGEFKAAFPQESLTDGQAVMGHDAVLTAVTAIRSAAAGGAPVTGPDVVQMLTSLYGTRAVSGASGLISLGADGNPKNKAIPIVRLTPDAQVSTVAVTSSTGTPPDGHP</sequence>
<dbReference type="Gene3D" id="3.40.50.2300">
    <property type="match status" value="2"/>
</dbReference>
<protein>
    <submittedName>
        <fullName evidence="1">ABC transporter substrate-binding protein</fullName>
    </submittedName>
</protein>
<keyword evidence="2" id="KW-1185">Reference proteome</keyword>
<evidence type="ECO:0000313" key="2">
    <source>
        <dbReference type="Proteomes" id="UP000248039"/>
    </source>
</evidence>
<dbReference type="SUPFAM" id="SSF53822">
    <property type="entry name" value="Periplasmic binding protein-like I"/>
    <property type="match status" value="1"/>
</dbReference>
<proteinExistence type="predicted"/>
<accession>A0A2V4NSW2</accession>
<organism evidence="1 2">
    <name type="scientific">Streptomyces tateyamensis</name>
    <dbReference type="NCBI Taxonomy" id="565073"/>
    <lineage>
        <taxon>Bacteria</taxon>
        <taxon>Bacillati</taxon>
        <taxon>Actinomycetota</taxon>
        <taxon>Actinomycetes</taxon>
        <taxon>Kitasatosporales</taxon>
        <taxon>Streptomycetaceae</taxon>
        <taxon>Streptomyces</taxon>
    </lineage>
</organism>
<name>A0A2V4NSW2_9ACTN</name>
<dbReference type="EMBL" id="PYBW01000043">
    <property type="protein sequence ID" value="PYC79569.1"/>
    <property type="molecule type" value="Genomic_DNA"/>
</dbReference>
<dbReference type="OrthoDB" id="3440574at2"/>
<dbReference type="InterPro" id="IPR028082">
    <property type="entry name" value="Peripla_BP_I"/>
</dbReference>
<dbReference type="Proteomes" id="UP000248039">
    <property type="component" value="Unassembled WGS sequence"/>
</dbReference>
<evidence type="ECO:0000313" key="1">
    <source>
        <dbReference type="EMBL" id="PYC79569.1"/>
    </source>
</evidence>
<comment type="caution">
    <text evidence="1">The sequence shown here is derived from an EMBL/GenBank/DDBJ whole genome shotgun (WGS) entry which is preliminary data.</text>
</comment>
<gene>
    <name evidence="1" type="ORF">C7C46_13945</name>
</gene>
<dbReference type="AlphaFoldDB" id="A0A2V4NSW2"/>
<reference evidence="1 2" key="1">
    <citation type="submission" date="2018-03" db="EMBL/GenBank/DDBJ databases">
        <title>Bioinformatic expansion and discovery of thiopeptide antibiotics.</title>
        <authorList>
            <person name="Schwalen C.J."/>
            <person name="Hudson G.A."/>
            <person name="Mitchell D.A."/>
        </authorList>
    </citation>
    <scope>NUCLEOTIDE SEQUENCE [LARGE SCALE GENOMIC DNA]</scope>
    <source>
        <strain evidence="1 2">ATCC 21389</strain>
    </source>
</reference>